<gene>
    <name evidence="2" type="ORF">GOM49_13450</name>
</gene>
<evidence type="ECO:0000313" key="2">
    <source>
        <dbReference type="EMBL" id="QGU95959.1"/>
    </source>
</evidence>
<sequence>MKKLLVLSITAITLITTSNQVFAASHVSEMTATKGGRHVAECAQKMNKGISECAKTIECQEEI</sequence>
<feature type="chain" id="PRO_5026027708" evidence="1">
    <location>
        <begin position="24"/>
        <end position="63"/>
    </location>
</feature>
<evidence type="ECO:0000313" key="3">
    <source>
        <dbReference type="Proteomes" id="UP000422764"/>
    </source>
</evidence>
<dbReference type="EMBL" id="CP046522">
    <property type="protein sequence ID" value="QGU95959.1"/>
    <property type="molecule type" value="Genomic_DNA"/>
</dbReference>
<evidence type="ECO:0000256" key="1">
    <source>
        <dbReference type="SAM" id="SignalP"/>
    </source>
</evidence>
<keyword evidence="3" id="KW-1185">Reference proteome</keyword>
<keyword evidence="1" id="KW-0732">Signal</keyword>
<protein>
    <submittedName>
        <fullName evidence="2">Uncharacterized protein</fullName>
    </submittedName>
</protein>
<reference evidence="2 3" key="1">
    <citation type="submission" date="2019-12" db="EMBL/GenBank/DDBJ databases">
        <title>Genome sequenceing of Clostridium bovifaecis.</title>
        <authorList>
            <person name="Yao Y."/>
        </authorList>
    </citation>
    <scope>NUCLEOTIDE SEQUENCE [LARGE SCALE GENOMIC DNA]</scope>
    <source>
        <strain evidence="2 3">BXX</strain>
    </source>
</reference>
<feature type="signal peptide" evidence="1">
    <location>
        <begin position="1"/>
        <end position="23"/>
    </location>
</feature>
<organism evidence="2 3">
    <name type="scientific">Clostridium bovifaecis</name>
    <dbReference type="NCBI Taxonomy" id="2184719"/>
    <lineage>
        <taxon>Bacteria</taxon>
        <taxon>Bacillati</taxon>
        <taxon>Bacillota</taxon>
        <taxon>Clostridia</taxon>
        <taxon>Eubacteriales</taxon>
        <taxon>Clostridiaceae</taxon>
        <taxon>Clostridium</taxon>
    </lineage>
</organism>
<name>A0A6I6EQM2_9CLOT</name>
<proteinExistence type="predicted"/>
<accession>A0A6I6EQM2</accession>
<dbReference type="AlphaFoldDB" id="A0A6I6EQM2"/>
<dbReference type="Proteomes" id="UP000422764">
    <property type="component" value="Chromosome"/>
</dbReference>